<dbReference type="GO" id="GO:0005737">
    <property type="term" value="C:cytoplasm"/>
    <property type="evidence" value="ECO:0007669"/>
    <property type="project" value="TreeGrafter"/>
</dbReference>
<comment type="similarity">
    <text evidence="3 12">Belongs to the NadC/ModD family.</text>
</comment>
<comment type="subunit">
    <text evidence="4">Hexamer formed by 3 homodimers.</text>
</comment>
<dbReference type="InterPro" id="IPR013785">
    <property type="entry name" value="Aldolase_TIM"/>
</dbReference>
<dbReference type="FunFam" id="3.90.1170.20:FF:000001">
    <property type="entry name" value="Nicotinate-nucleotide diphosphorylase (Carboxylating)"/>
    <property type="match status" value="1"/>
</dbReference>
<keyword evidence="6" id="KW-0662">Pyridine nucleotide biosynthesis</keyword>
<evidence type="ECO:0000259" key="14">
    <source>
        <dbReference type="Pfam" id="PF01729"/>
    </source>
</evidence>
<dbReference type="KEGG" id="svo:SVI_0259"/>
<dbReference type="EMBL" id="AP011177">
    <property type="protein sequence ID" value="BAJ00230.1"/>
    <property type="molecule type" value="Genomic_DNA"/>
</dbReference>
<organism evidence="16 17">
    <name type="scientific">Shewanella violacea (strain JCM 10179 / CIP 106290 / LMG 19151 / DSS12)</name>
    <dbReference type="NCBI Taxonomy" id="637905"/>
    <lineage>
        <taxon>Bacteria</taxon>
        <taxon>Pseudomonadati</taxon>
        <taxon>Pseudomonadota</taxon>
        <taxon>Gammaproteobacteria</taxon>
        <taxon>Alteromonadales</taxon>
        <taxon>Shewanellaceae</taxon>
        <taxon>Shewanella</taxon>
    </lineage>
</organism>
<evidence type="ECO:0000256" key="3">
    <source>
        <dbReference type="ARBA" id="ARBA00009400"/>
    </source>
</evidence>
<feature type="binding site" evidence="13">
    <location>
        <position position="178"/>
    </location>
    <ligand>
        <name>substrate</name>
    </ligand>
</feature>
<accession>D4ZEK0</accession>
<dbReference type="InterPro" id="IPR036068">
    <property type="entry name" value="Nicotinate_pribotase-like_C"/>
</dbReference>
<dbReference type="HOGENOM" id="CLU_039622_0_3_6"/>
<feature type="binding site" evidence="13">
    <location>
        <position position="188"/>
    </location>
    <ligand>
        <name>substrate</name>
    </ligand>
</feature>
<feature type="binding site" evidence="13">
    <location>
        <position position="238"/>
    </location>
    <ligand>
        <name>substrate</name>
    </ligand>
</feature>
<dbReference type="Gene3D" id="3.20.20.70">
    <property type="entry name" value="Aldolase class I"/>
    <property type="match status" value="1"/>
</dbReference>
<feature type="binding site" evidence="13">
    <location>
        <begin position="266"/>
        <end position="268"/>
    </location>
    <ligand>
        <name>substrate</name>
    </ligand>
</feature>
<feature type="domain" description="Quinolinate phosphoribosyl transferase N-terminal" evidence="15">
    <location>
        <begin position="47"/>
        <end position="131"/>
    </location>
</feature>
<feature type="binding site" evidence="13">
    <location>
        <begin position="154"/>
        <end position="156"/>
    </location>
    <ligand>
        <name>substrate</name>
    </ligand>
</feature>
<dbReference type="InterPro" id="IPR002638">
    <property type="entry name" value="Quinolinate_PRibosylTrfase_C"/>
</dbReference>
<dbReference type="eggNOG" id="COG0157">
    <property type="taxonomic scope" value="Bacteria"/>
</dbReference>
<evidence type="ECO:0000256" key="1">
    <source>
        <dbReference type="ARBA" id="ARBA00003237"/>
    </source>
</evidence>
<evidence type="ECO:0000256" key="5">
    <source>
        <dbReference type="ARBA" id="ARBA00011944"/>
    </source>
</evidence>
<dbReference type="Pfam" id="PF02749">
    <property type="entry name" value="QRPTase_N"/>
    <property type="match status" value="1"/>
</dbReference>
<dbReference type="OrthoDB" id="9782546at2"/>
<dbReference type="GO" id="GO:0034213">
    <property type="term" value="P:quinolinate catabolic process"/>
    <property type="evidence" value="ECO:0007669"/>
    <property type="project" value="TreeGrafter"/>
</dbReference>
<dbReference type="EC" id="2.4.2.19" evidence="5"/>
<dbReference type="NCBIfam" id="TIGR00078">
    <property type="entry name" value="nadC"/>
    <property type="match status" value="1"/>
</dbReference>
<evidence type="ECO:0000256" key="6">
    <source>
        <dbReference type="ARBA" id="ARBA00022642"/>
    </source>
</evidence>
<feature type="binding site" evidence="13">
    <location>
        <position position="217"/>
    </location>
    <ligand>
        <name>substrate</name>
    </ligand>
</feature>
<sequence length="305" mass="33042">MLENDIRLAVKAALEEDLGYQAPIQAATSHDVNSQDKMTGLDKANADITAQLIPADKHAQASLITREEGVFCGKAWAEQVFNQLGGEVAIHWHVDDGDLLVANQVLCELSGPARAILTGERTAMNFIQTLSGVATLTKHYVDKIAGTNTKLLDTRKTIPGLRTAQKYAVTCGGGKNHRIGLYDAFLIKENHIMACGGIAQAISKARELHGDKLVEVEVENILELQQALEAGSDIIMLDNFDVTMMIEAVELNKRLADDKQAKLEVSGNVTIDTIADFAKTGVDYISVGALTKHVQALDLSLRLKN</sequence>
<evidence type="ECO:0000313" key="17">
    <source>
        <dbReference type="Proteomes" id="UP000002350"/>
    </source>
</evidence>
<dbReference type="SUPFAM" id="SSF51690">
    <property type="entry name" value="Nicotinate/Quinolinate PRTase C-terminal domain-like"/>
    <property type="match status" value="1"/>
</dbReference>
<dbReference type="RefSeq" id="WP_013049545.1">
    <property type="nucleotide sequence ID" value="NC_014012.1"/>
</dbReference>
<dbReference type="InterPro" id="IPR022412">
    <property type="entry name" value="Quinolinate_PRibosylTrfase_N"/>
</dbReference>
<dbReference type="FunFam" id="3.20.20.70:FF:000030">
    <property type="entry name" value="Nicotinate-nucleotide pyrophosphorylase, carboxylating"/>
    <property type="match status" value="1"/>
</dbReference>
<comment type="pathway">
    <text evidence="2">Cofactor biosynthesis; NAD(+) biosynthesis; nicotinate D-ribonucleotide from quinolinate: step 1/1.</text>
</comment>
<dbReference type="PANTHER" id="PTHR32179">
    <property type="entry name" value="NICOTINATE-NUCLEOTIDE PYROPHOSPHORYLASE [CARBOXYLATING]"/>
    <property type="match status" value="1"/>
</dbReference>
<dbReference type="UniPathway" id="UPA00253">
    <property type="reaction ID" value="UER00331"/>
</dbReference>
<gene>
    <name evidence="16" type="primary">nadC</name>
    <name evidence="16" type="ordered locus">SVI_0259</name>
</gene>
<evidence type="ECO:0000256" key="8">
    <source>
        <dbReference type="ARBA" id="ARBA00022679"/>
    </source>
</evidence>
<evidence type="ECO:0000259" key="15">
    <source>
        <dbReference type="Pfam" id="PF02749"/>
    </source>
</evidence>
<feature type="domain" description="Quinolinate phosphoribosyl transferase C-terminal" evidence="14">
    <location>
        <begin position="133"/>
        <end position="302"/>
    </location>
</feature>
<evidence type="ECO:0000313" key="16">
    <source>
        <dbReference type="EMBL" id="BAJ00230.1"/>
    </source>
</evidence>
<dbReference type="SUPFAM" id="SSF54675">
    <property type="entry name" value="Nicotinate/Quinolinate PRTase N-terminal domain-like"/>
    <property type="match status" value="1"/>
</dbReference>
<proteinExistence type="inferred from homology"/>
<evidence type="ECO:0000256" key="9">
    <source>
        <dbReference type="ARBA" id="ARBA00033102"/>
    </source>
</evidence>
<dbReference type="InterPro" id="IPR004393">
    <property type="entry name" value="NadC"/>
</dbReference>
<evidence type="ECO:0000256" key="13">
    <source>
        <dbReference type="PIRSR" id="PIRSR006250-1"/>
    </source>
</evidence>
<dbReference type="AlphaFoldDB" id="D4ZEK0"/>
<feature type="binding site" evidence="13">
    <location>
        <begin position="287"/>
        <end position="289"/>
    </location>
    <ligand>
        <name>substrate</name>
    </ligand>
</feature>
<dbReference type="CDD" id="cd01572">
    <property type="entry name" value="QPRTase"/>
    <property type="match status" value="1"/>
</dbReference>
<evidence type="ECO:0000256" key="11">
    <source>
        <dbReference type="ARBA" id="ARBA00069173"/>
    </source>
</evidence>
<comment type="function">
    <text evidence="1">Involved in the catabolism of quinolinic acid (QA).</text>
</comment>
<dbReference type="GO" id="GO:0004514">
    <property type="term" value="F:nicotinate-nucleotide diphosphorylase (carboxylating) activity"/>
    <property type="evidence" value="ECO:0007669"/>
    <property type="project" value="UniProtKB-EC"/>
</dbReference>
<evidence type="ECO:0000256" key="10">
    <source>
        <dbReference type="ARBA" id="ARBA00047445"/>
    </source>
</evidence>
<feature type="binding site" evidence="13">
    <location>
        <position position="121"/>
    </location>
    <ligand>
        <name>substrate</name>
    </ligand>
</feature>
<dbReference type="InterPro" id="IPR037128">
    <property type="entry name" value="Quinolinate_PRibosylTase_N_sf"/>
</dbReference>
<protein>
    <recommendedName>
        <fullName evidence="11">Probable nicotinate-nucleotide pyrophosphorylase [carboxylating]</fullName>
        <ecNumber evidence="5">2.4.2.19</ecNumber>
    </recommendedName>
    <alternativeName>
        <fullName evidence="9">Quinolinate phosphoribosyltransferase [decarboxylating]</fullName>
    </alternativeName>
</protein>
<name>D4ZEK0_SHEVD</name>
<evidence type="ECO:0000256" key="12">
    <source>
        <dbReference type="PIRNR" id="PIRNR006250"/>
    </source>
</evidence>
<dbReference type="InterPro" id="IPR027277">
    <property type="entry name" value="NadC/ModD"/>
</dbReference>
<evidence type="ECO:0000256" key="4">
    <source>
        <dbReference type="ARBA" id="ARBA00011218"/>
    </source>
</evidence>
<evidence type="ECO:0000256" key="7">
    <source>
        <dbReference type="ARBA" id="ARBA00022676"/>
    </source>
</evidence>
<reference evidence="17" key="1">
    <citation type="journal article" date="2010" name="Mol. Biosyst.">
        <title>Complete genome sequence and comparative analysis of Shewanella violacea, a psychrophilic and piezophilic bacterium from deep sea floor sediments.</title>
        <authorList>
            <person name="Aono E."/>
            <person name="Baba T."/>
            <person name="Ara T."/>
            <person name="Nishi T."/>
            <person name="Nakamichi T."/>
            <person name="Inamoto E."/>
            <person name="Toyonaga H."/>
            <person name="Hasegawa M."/>
            <person name="Takai Y."/>
            <person name="Okumura Y."/>
            <person name="Baba M."/>
            <person name="Tomita M."/>
            <person name="Kato C."/>
            <person name="Oshima T."/>
            <person name="Nakasone K."/>
            <person name="Mori H."/>
        </authorList>
    </citation>
    <scope>NUCLEOTIDE SEQUENCE [LARGE SCALE GENOMIC DNA]</scope>
    <source>
        <strain evidence="17">JCM 10179 / CIP 106290 / LMG 19151 / DSS12</strain>
    </source>
</reference>
<dbReference type="Gene3D" id="3.90.1170.20">
    <property type="entry name" value="Quinolinate phosphoribosyl transferase, N-terminal domain"/>
    <property type="match status" value="1"/>
</dbReference>
<evidence type="ECO:0000256" key="2">
    <source>
        <dbReference type="ARBA" id="ARBA00004893"/>
    </source>
</evidence>
<keyword evidence="7 12" id="KW-0328">Glycosyltransferase</keyword>
<dbReference type="STRING" id="637905.SVI_0259"/>
<comment type="catalytic activity">
    <reaction evidence="10">
        <text>nicotinate beta-D-ribonucleotide + CO2 + diphosphate = quinolinate + 5-phospho-alpha-D-ribose 1-diphosphate + 2 H(+)</text>
        <dbReference type="Rhea" id="RHEA:12733"/>
        <dbReference type="ChEBI" id="CHEBI:15378"/>
        <dbReference type="ChEBI" id="CHEBI:16526"/>
        <dbReference type="ChEBI" id="CHEBI:29959"/>
        <dbReference type="ChEBI" id="CHEBI:33019"/>
        <dbReference type="ChEBI" id="CHEBI:57502"/>
        <dbReference type="ChEBI" id="CHEBI:58017"/>
        <dbReference type="EC" id="2.4.2.19"/>
    </reaction>
</comment>
<dbReference type="PIRSF" id="PIRSF006250">
    <property type="entry name" value="NadC_ModD"/>
    <property type="match status" value="1"/>
</dbReference>
<dbReference type="Proteomes" id="UP000002350">
    <property type="component" value="Chromosome"/>
</dbReference>
<keyword evidence="8 12" id="KW-0808">Transferase</keyword>
<dbReference type="Pfam" id="PF01729">
    <property type="entry name" value="QRPTase_C"/>
    <property type="match status" value="1"/>
</dbReference>
<dbReference type="PANTHER" id="PTHR32179:SF3">
    <property type="entry name" value="NICOTINATE-NUCLEOTIDE PYROPHOSPHORYLASE [CARBOXYLATING]"/>
    <property type="match status" value="1"/>
</dbReference>
<dbReference type="GO" id="GO:0009435">
    <property type="term" value="P:NAD+ biosynthetic process"/>
    <property type="evidence" value="ECO:0007669"/>
    <property type="project" value="UniProtKB-UniPathway"/>
</dbReference>
<keyword evidence="17" id="KW-1185">Reference proteome</keyword>